<evidence type="ECO:0000313" key="3">
    <source>
        <dbReference type="Proteomes" id="UP001604277"/>
    </source>
</evidence>
<evidence type="ECO:0000313" key="2">
    <source>
        <dbReference type="EMBL" id="KAL2546324.1"/>
    </source>
</evidence>
<gene>
    <name evidence="2" type="ORF">Fot_15557</name>
</gene>
<dbReference type="Proteomes" id="UP001604277">
    <property type="component" value="Unassembled WGS sequence"/>
</dbReference>
<comment type="caution">
    <text evidence="2">The sequence shown here is derived from an EMBL/GenBank/DDBJ whole genome shotgun (WGS) entry which is preliminary data.</text>
</comment>
<name>A0ABD1W9J0_9LAMI</name>
<keyword evidence="3" id="KW-1185">Reference proteome</keyword>
<dbReference type="AlphaFoldDB" id="A0ABD1W9J0"/>
<evidence type="ECO:0000256" key="1">
    <source>
        <dbReference type="SAM" id="MobiDB-lite"/>
    </source>
</evidence>
<feature type="region of interest" description="Disordered" evidence="1">
    <location>
        <begin position="1"/>
        <end position="87"/>
    </location>
</feature>
<organism evidence="2 3">
    <name type="scientific">Forsythia ovata</name>
    <dbReference type="NCBI Taxonomy" id="205694"/>
    <lineage>
        <taxon>Eukaryota</taxon>
        <taxon>Viridiplantae</taxon>
        <taxon>Streptophyta</taxon>
        <taxon>Embryophyta</taxon>
        <taxon>Tracheophyta</taxon>
        <taxon>Spermatophyta</taxon>
        <taxon>Magnoliopsida</taxon>
        <taxon>eudicotyledons</taxon>
        <taxon>Gunneridae</taxon>
        <taxon>Pentapetalae</taxon>
        <taxon>asterids</taxon>
        <taxon>lamiids</taxon>
        <taxon>Lamiales</taxon>
        <taxon>Oleaceae</taxon>
        <taxon>Forsythieae</taxon>
        <taxon>Forsythia</taxon>
    </lineage>
</organism>
<protein>
    <submittedName>
        <fullName evidence="2">Uncharacterized protein</fullName>
    </submittedName>
</protein>
<dbReference type="EMBL" id="JBFOLJ010000004">
    <property type="protein sequence ID" value="KAL2546324.1"/>
    <property type="molecule type" value="Genomic_DNA"/>
</dbReference>
<accession>A0ABD1W9J0</accession>
<sequence>MSQTEGPLGGKQSDFGCLEVFNADLEQTDAQEHNPEPRRSKGKMVPKRGNRGSSSHGEVLESSFRFMPTPGVSHPSSVERIISGPSTSMPTNVATAMITQEVNISSTVEEVASQKAERARKKRMRNITEAPTNTTTDLFRNNPLMTDLYLGCAGGSSHKKKSQASGLP</sequence>
<proteinExistence type="predicted"/>
<feature type="compositionally biased region" description="Basic residues" evidence="1">
    <location>
        <begin position="40"/>
        <end position="50"/>
    </location>
</feature>
<feature type="compositionally biased region" description="Basic and acidic residues" evidence="1">
    <location>
        <begin position="30"/>
        <end position="39"/>
    </location>
</feature>
<reference evidence="3" key="1">
    <citation type="submission" date="2024-07" db="EMBL/GenBank/DDBJ databases">
        <title>Two chromosome-level genome assemblies of Korean endemic species Abeliophyllum distichum and Forsythia ovata (Oleaceae).</title>
        <authorList>
            <person name="Jang H."/>
        </authorList>
    </citation>
    <scope>NUCLEOTIDE SEQUENCE [LARGE SCALE GENOMIC DNA]</scope>
</reference>